<evidence type="ECO:0000256" key="4">
    <source>
        <dbReference type="ARBA" id="ARBA00023284"/>
    </source>
</evidence>
<dbReference type="InterPro" id="IPR013740">
    <property type="entry name" value="Redoxin"/>
</dbReference>
<proteinExistence type="predicted"/>
<evidence type="ECO:0000256" key="5">
    <source>
        <dbReference type="SAM" id="SignalP"/>
    </source>
</evidence>
<dbReference type="Pfam" id="PF08534">
    <property type="entry name" value="Redoxin"/>
    <property type="match status" value="1"/>
</dbReference>
<evidence type="ECO:0000256" key="1">
    <source>
        <dbReference type="ARBA" id="ARBA00004196"/>
    </source>
</evidence>
<evidence type="ECO:0000313" key="8">
    <source>
        <dbReference type="Proteomes" id="UP000002774"/>
    </source>
</evidence>
<dbReference type="Gene3D" id="3.40.30.10">
    <property type="entry name" value="Glutaredoxin"/>
    <property type="match status" value="1"/>
</dbReference>
<dbReference type="GO" id="GO:0017004">
    <property type="term" value="P:cytochrome complex assembly"/>
    <property type="evidence" value="ECO:0007669"/>
    <property type="project" value="UniProtKB-KW"/>
</dbReference>
<dbReference type="InterPro" id="IPR050553">
    <property type="entry name" value="Thioredoxin_ResA/DsbE_sf"/>
</dbReference>
<feature type="chain" id="PRO_5003558135" evidence="5">
    <location>
        <begin position="24"/>
        <end position="389"/>
    </location>
</feature>
<keyword evidence="8" id="KW-1185">Reference proteome</keyword>
<dbReference type="RefSeq" id="WP_008508888.1">
    <property type="nucleotide sequence ID" value="NZ_CM001403.1"/>
</dbReference>
<dbReference type="PANTHER" id="PTHR42852:SF6">
    <property type="entry name" value="THIOL:DISULFIDE INTERCHANGE PROTEIN DSBE"/>
    <property type="match status" value="1"/>
</dbReference>
<reference evidence="7" key="1">
    <citation type="submission" date="2011-09" db="EMBL/GenBank/DDBJ databases">
        <title>The permanent draft genome of Mucilaginibacter paludis DSM 18603.</title>
        <authorList>
            <consortium name="US DOE Joint Genome Institute (JGI-PGF)"/>
            <person name="Lucas S."/>
            <person name="Han J."/>
            <person name="Lapidus A."/>
            <person name="Bruce D."/>
            <person name="Goodwin L."/>
            <person name="Pitluck S."/>
            <person name="Peters L."/>
            <person name="Kyrpides N."/>
            <person name="Mavromatis K."/>
            <person name="Ivanova N."/>
            <person name="Mikhailova N."/>
            <person name="Held B."/>
            <person name="Detter J.C."/>
            <person name="Tapia R."/>
            <person name="Han C."/>
            <person name="Land M."/>
            <person name="Hauser L."/>
            <person name="Markowitz V."/>
            <person name="Cheng J.-F."/>
            <person name="Hugenholtz P."/>
            <person name="Woyke T."/>
            <person name="Wu D."/>
            <person name="Tindall B."/>
            <person name="Brambilla E."/>
            <person name="Klenk H.-P."/>
            <person name="Eisen J.A."/>
        </authorList>
    </citation>
    <scope>NUCLEOTIDE SEQUENCE [LARGE SCALE GENOMIC DNA]</scope>
    <source>
        <strain evidence="7">DSM 18603</strain>
    </source>
</reference>
<dbReference type="GO" id="GO:0030313">
    <property type="term" value="C:cell envelope"/>
    <property type="evidence" value="ECO:0007669"/>
    <property type="project" value="UniProtKB-SubCell"/>
</dbReference>
<dbReference type="CDD" id="cd02966">
    <property type="entry name" value="TlpA_like_family"/>
    <property type="match status" value="1"/>
</dbReference>
<dbReference type="InterPro" id="IPR036249">
    <property type="entry name" value="Thioredoxin-like_sf"/>
</dbReference>
<dbReference type="PANTHER" id="PTHR42852">
    <property type="entry name" value="THIOL:DISULFIDE INTERCHANGE PROTEIN DSBE"/>
    <property type="match status" value="1"/>
</dbReference>
<name>H1Y093_9SPHI</name>
<evidence type="ECO:0000313" key="7">
    <source>
        <dbReference type="EMBL" id="EHQ28142.1"/>
    </source>
</evidence>
<dbReference type="STRING" id="714943.Mucpa_4051"/>
<dbReference type="InterPro" id="IPR013766">
    <property type="entry name" value="Thioredoxin_domain"/>
</dbReference>
<dbReference type="Proteomes" id="UP000002774">
    <property type="component" value="Chromosome"/>
</dbReference>
<keyword evidence="2" id="KW-0201">Cytochrome c-type biogenesis</keyword>
<organism evidence="7 8">
    <name type="scientific">Mucilaginibacter paludis DSM 18603</name>
    <dbReference type="NCBI Taxonomy" id="714943"/>
    <lineage>
        <taxon>Bacteria</taxon>
        <taxon>Pseudomonadati</taxon>
        <taxon>Bacteroidota</taxon>
        <taxon>Sphingobacteriia</taxon>
        <taxon>Sphingobacteriales</taxon>
        <taxon>Sphingobacteriaceae</taxon>
        <taxon>Mucilaginibacter</taxon>
    </lineage>
</organism>
<feature type="domain" description="Thioredoxin" evidence="6">
    <location>
        <begin position="251"/>
        <end position="389"/>
    </location>
</feature>
<evidence type="ECO:0000256" key="3">
    <source>
        <dbReference type="ARBA" id="ARBA00023157"/>
    </source>
</evidence>
<dbReference type="AlphaFoldDB" id="H1Y093"/>
<evidence type="ECO:0000256" key="2">
    <source>
        <dbReference type="ARBA" id="ARBA00022748"/>
    </source>
</evidence>
<dbReference type="SUPFAM" id="SSF52833">
    <property type="entry name" value="Thioredoxin-like"/>
    <property type="match status" value="1"/>
</dbReference>
<keyword evidence="5" id="KW-0732">Signal</keyword>
<protein>
    <submittedName>
        <fullName evidence="7">Alkyl hydroperoxide reductase/ Thiol specific antioxidant/ Mal allergen</fullName>
    </submittedName>
</protein>
<accession>H1Y093</accession>
<dbReference type="EMBL" id="CM001403">
    <property type="protein sequence ID" value="EHQ28142.1"/>
    <property type="molecule type" value="Genomic_DNA"/>
</dbReference>
<keyword evidence="3" id="KW-1015">Disulfide bond</keyword>
<keyword evidence="4" id="KW-0676">Redox-active center</keyword>
<evidence type="ECO:0000259" key="6">
    <source>
        <dbReference type="PROSITE" id="PS51352"/>
    </source>
</evidence>
<dbReference type="HOGENOM" id="CLU_042529_1_0_10"/>
<dbReference type="eggNOG" id="COG0526">
    <property type="taxonomic scope" value="Bacteria"/>
</dbReference>
<gene>
    <name evidence="7" type="ORF">Mucpa_4051</name>
</gene>
<dbReference type="PROSITE" id="PS51352">
    <property type="entry name" value="THIOREDOXIN_2"/>
    <property type="match status" value="1"/>
</dbReference>
<feature type="signal peptide" evidence="5">
    <location>
        <begin position="1"/>
        <end position="23"/>
    </location>
</feature>
<dbReference type="OrthoDB" id="9794348at2"/>
<sequence>MKIFNLYGAAIIPLMLLCFCANAQVKKQILITGKVEYLNPEGFKKYNMVWLKKGFGSKSIDSVLVKADGTFSFKLMVTKPAIYQLDILKWQNVAFWADQDINVSARGYDTAKYKSKNSGFVKVESKSAGTQLISMAMYNRYLDNKIKADLLDEGFAAQKRRNTDSAWYAYYRKQMLYRKVETLGEDRLKMMIEASVNNSASVFLLAAMDWKKEPDYVIKGLDKLLALNPGFEDAAQVKKEVVNYAAQQKLLQKGSVAPGIAYANPGGQIINLSSLKGKYVLVDFWASWCGPCRKAIPKLKELYTEYKDKGFEILSVSVDTDHSAWKRAMSEEAMPWAQVVSPDKEKTLSDFMIQGIPTLFLLDKDGKIIEKFTGYSSRLEQLLKEKVGG</sequence>
<comment type="subcellular location">
    <subcellularLocation>
        <location evidence="1">Cell envelope</location>
    </subcellularLocation>
</comment>